<organism evidence="1 2">
    <name type="scientific">Thelephora ganbajun</name>
    <name type="common">Ganba fungus</name>
    <dbReference type="NCBI Taxonomy" id="370292"/>
    <lineage>
        <taxon>Eukaryota</taxon>
        <taxon>Fungi</taxon>
        <taxon>Dikarya</taxon>
        <taxon>Basidiomycota</taxon>
        <taxon>Agaricomycotina</taxon>
        <taxon>Agaricomycetes</taxon>
        <taxon>Thelephorales</taxon>
        <taxon>Thelephoraceae</taxon>
        <taxon>Thelephora</taxon>
    </lineage>
</organism>
<proteinExistence type="predicted"/>
<keyword evidence="1" id="KW-0251">Elongation factor</keyword>
<comment type="caution">
    <text evidence="1">The sequence shown here is derived from an EMBL/GenBank/DDBJ whole genome shotgun (WGS) entry which is preliminary data.</text>
</comment>
<keyword evidence="1" id="KW-0648">Protein biosynthesis</keyword>
<evidence type="ECO:0000313" key="2">
    <source>
        <dbReference type="Proteomes" id="UP000886501"/>
    </source>
</evidence>
<protein>
    <submittedName>
        <fullName evidence="1">Elongation factor Tu</fullName>
    </submittedName>
</protein>
<dbReference type="EMBL" id="MU117984">
    <property type="protein sequence ID" value="KAF9650504.1"/>
    <property type="molecule type" value="Genomic_DNA"/>
</dbReference>
<accession>A0ACB6ZLS9</accession>
<dbReference type="Proteomes" id="UP000886501">
    <property type="component" value="Unassembled WGS sequence"/>
</dbReference>
<reference evidence="1" key="2">
    <citation type="journal article" date="2020" name="Nat. Commun.">
        <title>Large-scale genome sequencing of mycorrhizal fungi provides insights into the early evolution of symbiotic traits.</title>
        <authorList>
            <person name="Miyauchi S."/>
            <person name="Kiss E."/>
            <person name="Kuo A."/>
            <person name="Drula E."/>
            <person name="Kohler A."/>
            <person name="Sanchez-Garcia M."/>
            <person name="Morin E."/>
            <person name="Andreopoulos B."/>
            <person name="Barry K.W."/>
            <person name="Bonito G."/>
            <person name="Buee M."/>
            <person name="Carver A."/>
            <person name="Chen C."/>
            <person name="Cichocki N."/>
            <person name="Clum A."/>
            <person name="Culley D."/>
            <person name="Crous P.W."/>
            <person name="Fauchery L."/>
            <person name="Girlanda M."/>
            <person name="Hayes R.D."/>
            <person name="Keri Z."/>
            <person name="LaButti K."/>
            <person name="Lipzen A."/>
            <person name="Lombard V."/>
            <person name="Magnuson J."/>
            <person name="Maillard F."/>
            <person name="Murat C."/>
            <person name="Nolan M."/>
            <person name="Ohm R.A."/>
            <person name="Pangilinan J."/>
            <person name="Pereira M.F."/>
            <person name="Perotto S."/>
            <person name="Peter M."/>
            <person name="Pfister S."/>
            <person name="Riley R."/>
            <person name="Sitrit Y."/>
            <person name="Stielow J.B."/>
            <person name="Szollosi G."/>
            <person name="Zifcakova L."/>
            <person name="Stursova M."/>
            <person name="Spatafora J.W."/>
            <person name="Tedersoo L."/>
            <person name="Vaario L.M."/>
            <person name="Yamada A."/>
            <person name="Yan M."/>
            <person name="Wang P."/>
            <person name="Xu J."/>
            <person name="Bruns T."/>
            <person name="Baldrian P."/>
            <person name="Vilgalys R."/>
            <person name="Dunand C."/>
            <person name="Henrissat B."/>
            <person name="Grigoriev I.V."/>
            <person name="Hibbett D."/>
            <person name="Nagy L.G."/>
            <person name="Martin F.M."/>
        </authorList>
    </citation>
    <scope>NUCLEOTIDE SEQUENCE</scope>
    <source>
        <strain evidence="1">P2</strain>
    </source>
</reference>
<evidence type="ECO:0000313" key="1">
    <source>
        <dbReference type="EMBL" id="KAF9650504.1"/>
    </source>
</evidence>
<sequence length="457" mass="50183">MLRPQLLAQPSRTAARRLYSSRAPQSLLTCIRFAPRAAVPLPTLRRSNFSWVQTRGYADATKYTRSKPHMNIGTIGHVDHGKTTLTAAITKVLSSKGGAKFTGYAEIDKAPEEKARGITINSAHVEYETDNRHYGHIDCPGHADYIKNMITGAAQMDGGIIVVSATDGQMPQTREHLLLARQVGIKKLVVFINKVDMVSDPEMLELVDMEMRDLLSTYNFDGENTPIIMGSALAALEGRDPEIGEKKIAELVEACDTWLELPPRDLEKPFLMPVEDVFSISGRGTVATGRVERGVVTKGSDVEIIGLGANFKTTLTGVEMFHKELERGEAGDNMGALLRGVKREQLRRGMVIVAPGSMKPVSKFQAQIYILTKEEGGRYTPFMEHYRPQLFLRTADITVGLCWPEGTPDAAEKMVMPGDNVEMVCDLVHEAAAEVGTRFTLREGGKTIGTGIVTKVL</sequence>
<reference evidence="1" key="1">
    <citation type="submission" date="2019-10" db="EMBL/GenBank/DDBJ databases">
        <authorList>
            <consortium name="DOE Joint Genome Institute"/>
            <person name="Kuo A."/>
            <person name="Miyauchi S."/>
            <person name="Kiss E."/>
            <person name="Drula E."/>
            <person name="Kohler A."/>
            <person name="Sanchez-Garcia M."/>
            <person name="Andreopoulos B."/>
            <person name="Barry K.W."/>
            <person name="Bonito G."/>
            <person name="Buee M."/>
            <person name="Carver A."/>
            <person name="Chen C."/>
            <person name="Cichocki N."/>
            <person name="Clum A."/>
            <person name="Culley D."/>
            <person name="Crous P.W."/>
            <person name="Fauchery L."/>
            <person name="Girlanda M."/>
            <person name="Hayes R."/>
            <person name="Keri Z."/>
            <person name="Labutti K."/>
            <person name="Lipzen A."/>
            <person name="Lombard V."/>
            <person name="Magnuson J."/>
            <person name="Maillard F."/>
            <person name="Morin E."/>
            <person name="Murat C."/>
            <person name="Nolan M."/>
            <person name="Ohm R."/>
            <person name="Pangilinan J."/>
            <person name="Pereira M."/>
            <person name="Perotto S."/>
            <person name="Peter M."/>
            <person name="Riley R."/>
            <person name="Sitrit Y."/>
            <person name="Stielow B."/>
            <person name="Szollosi G."/>
            <person name="Zifcakova L."/>
            <person name="Stursova M."/>
            <person name="Spatafora J.W."/>
            <person name="Tedersoo L."/>
            <person name="Vaario L.-M."/>
            <person name="Yamada A."/>
            <person name="Yan M."/>
            <person name="Wang P."/>
            <person name="Xu J."/>
            <person name="Bruns T."/>
            <person name="Baldrian P."/>
            <person name="Vilgalys R."/>
            <person name="Henrissat B."/>
            <person name="Grigoriev I.V."/>
            <person name="Hibbett D."/>
            <person name="Nagy L.G."/>
            <person name="Martin F.M."/>
        </authorList>
    </citation>
    <scope>NUCLEOTIDE SEQUENCE</scope>
    <source>
        <strain evidence="1">P2</strain>
    </source>
</reference>
<name>A0ACB6ZLS9_THEGA</name>
<keyword evidence="2" id="KW-1185">Reference proteome</keyword>
<gene>
    <name evidence="1" type="ORF">BDM02DRAFT_3140880</name>
</gene>